<feature type="non-terminal residue" evidence="2">
    <location>
        <position position="1"/>
    </location>
</feature>
<reference evidence="2 3" key="1">
    <citation type="journal article" date="2018" name="Front. Plant Sci.">
        <title>Red Clover (Trifolium pratense) and Zigzag Clover (T. medium) - A Picture of Genomic Similarities and Differences.</title>
        <authorList>
            <person name="Dluhosova J."/>
            <person name="Istvanek J."/>
            <person name="Nedelnik J."/>
            <person name="Repkova J."/>
        </authorList>
    </citation>
    <scope>NUCLEOTIDE SEQUENCE [LARGE SCALE GENOMIC DNA]</scope>
    <source>
        <strain evidence="3">cv. 10/8</strain>
        <tissue evidence="2">Leaf</tissue>
    </source>
</reference>
<protein>
    <submittedName>
        <fullName evidence="2">Uncharacterized protein</fullName>
    </submittedName>
</protein>
<dbReference type="AlphaFoldDB" id="A0A392UDI0"/>
<evidence type="ECO:0000313" key="3">
    <source>
        <dbReference type="Proteomes" id="UP000265520"/>
    </source>
</evidence>
<evidence type="ECO:0000313" key="2">
    <source>
        <dbReference type="EMBL" id="MCI71098.1"/>
    </source>
</evidence>
<feature type="region of interest" description="Disordered" evidence="1">
    <location>
        <begin position="1"/>
        <end position="28"/>
    </location>
</feature>
<name>A0A392UDI0_9FABA</name>
<organism evidence="2 3">
    <name type="scientific">Trifolium medium</name>
    <dbReference type="NCBI Taxonomy" id="97028"/>
    <lineage>
        <taxon>Eukaryota</taxon>
        <taxon>Viridiplantae</taxon>
        <taxon>Streptophyta</taxon>
        <taxon>Embryophyta</taxon>
        <taxon>Tracheophyta</taxon>
        <taxon>Spermatophyta</taxon>
        <taxon>Magnoliopsida</taxon>
        <taxon>eudicotyledons</taxon>
        <taxon>Gunneridae</taxon>
        <taxon>Pentapetalae</taxon>
        <taxon>rosids</taxon>
        <taxon>fabids</taxon>
        <taxon>Fabales</taxon>
        <taxon>Fabaceae</taxon>
        <taxon>Papilionoideae</taxon>
        <taxon>50 kb inversion clade</taxon>
        <taxon>NPAAA clade</taxon>
        <taxon>Hologalegina</taxon>
        <taxon>IRL clade</taxon>
        <taxon>Trifolieae</taxon>
        <taxon>Trifolium</taxon>
    </lineage>
</organism>
<keyword evidence="3" id="KW-1185">Reference proteome</keyword>
<evidence type="ECO:0000256" key="1">
    <source>
        <dbReference type="SAM" id="MobiDB-lite"/>
    </source>
</evidence>
<dbReference type="EMBL" id="LXQA010789411">
    <property type="protein sequence ID" value="MCI71098.1"/>
    <property type="molecule type" value="Genomic_DNA"/>
</dbReference>
<proteinExistence type="predicted"/>
<accession>A0A392UDI0</accession>
<comment type="caution">
    <text evidence="2">The sequence shown here is derived from an EMBL/GenBank/DDBJ whole genome shotgun (WGS) entry which is preliminary data.</text>
</comment>
<dbReference type="Proteomes" id="UP000265520">
    <property type="component" value="Unassembled WGS sequence"/>
</dbReference>
<sequence length="28" mass="2356">GFGGLPGFGGAGGLPGLGGAGGGVFPQP</sequence>